<keyword evidence="3" id="KW-0238">DNA-binding</keyword>
<dbReference type="PATRIC" id="fig|251702.3.peg.4874"/>
<evidence type="ECO:0000259" key="5">
    <source>
        <dbReference type="PROSITE" id="PS51898"/>
    </source>
</evidence>
<comment type="similarity">
    <text evidence="1">Belongs to the 'phage' integrase family.</text>
</comment>
<dbReference type="GO" id="GO:0006310">
    <property type="term" value="P:DNA recombination"/>
    <property type="evidence" value="ECO:0007669"/>
    <property type="project" value="UniProtKB-KW"/>
</dbReference>
<name>A0A0N8QNF0_9PSED</name>
<dbReference type="PANTHER" id="PTHR30349:SF41">
    <property type="entry name" value="INTEGRASE_RECOMBINASE PROTEIN MJ0367-RELATED"/>
    <property type="match status" value="1"/>
</dbReference>
<reference evidence="6 7" key="1">
    <citation type="submission" date="2015-09" db="EMBL/GenBank/DDBJ databases">
        <title>Genome announcement of multiple Pseudomonas syringae strains.</title>
        <authorList>
            <person name="Thakur S."/>
            <person name="Wang P.W."/>
            <person name="Gong Y."/>
            <person name="Weir B.S."/>
            <person name="Guttman D.S."/>
        </authorList>
    </citation>
    <scope>NUCLEOTIDE SEQUENCE [LARGE SCALE GENOMIC DNA]</scope>
    <source>
        <strain evidence="6 7">ICMP4303</strain>
    </source>
</reference>
<feature type="domain" description="Tyr recombinase" evidence="5">
    <location>
        <begin position="163"/>
        <end position="381"/>
    </location>
</feature>
<dbReference type="Pfam" id="PF00589">
    <property type="entry name" value="Phage_integrase"/>
    <property type="match status" value="1"/>
</dbReference>
<comment type="caution">
    <text evidence="6">The sequence shown here is derived from an EMBL/GenBank/DDBJ whole genome shotgun (WGS) entry which is preliminary data.</text>
</comment>
<evidence type="ECO:0000256" key="1">
    <source>
        <dbReference type="ARBA" id="ARBA00008857"/>
    </source>
</evidence>
<dbReference type="RefSeq" id="WP_057418550.1">
    <property type="nucleotide sequence ID" value="NZ_LJPT01000112.1"/>
</dbReference>
<dbReference type="Gene3D" id="1.10.443.10">
    <property type="entry name" value="Intergrase catalytic core"/>
    <property type="match status" value="1"/>
</dbReference>
<dbReference type="EMBL" id="LJPT01000112">
    <property type="protein sequence ID" value="KPW47406.1"/>
    <property type="molecule type" value="Genomic_DNA"/>
</dbReference>
<dbReference type="InterPro" id="IPR010998">
    <property type="entry name" value="Integrase_recombinase_N"/>
</dbReference>
<dbReference type="InterPro" id="IPR011010">
    <property type="entry name" value="DNA_brk_join_enz"/>
</dbReference>
<dbReference type="InterPro" id="IPR013762">
    <property type="entry name" value="Integrase-like_cat_sf"/>
</dbReference>
<dbReference type="InterPro" id="IPR002104">
    <property type="entry name" value="Integrase_catalytic"/>
</dbReference>
<keyword evidence="4" id="KW-0233">DNA recombination</keyword>
<organism evidence="6 7">
    <name type="scientific">Pseudomonas syringae pv. antirrhini</name>
    <dbReference type="NCBI Taxonomy" id="251702"/>
    <lineage>
        <taxon>Bacteria</taxon>
        <taxon>Pseudomonadati</taxon>
        <taxon>Pseudomonadota</taxon>
        <taxon>Gammaproteobacteria</taxon>
        <taxon>Pseudomonadales</taxon>
        <taxon>Pseudomonadaceae</taxon>
        <taxon>Pseudomonas</taxon>
    </lineage>
</organism>
<protein>
    <submittedName>
        <fullName evidence="6">Polyamine ABC transporter substrate-binding protein</fullName>
    </submittedName>
</protein>
<dbReference type="Gene3D" id="1.10.150.130">
    <property type="match status" value="1"/>
</dbReference>
<evidence type="ECO:0000256" key="4">
    <source>
        <dbReference type="ARBA" id="ARBA00023172"/>
    </source>
</evidence>
<proteinExistence type="inferred from homology"/>
<dbReference type="GO" id="GO:0015074">
    <property type="term" value="P:DNA integration"/>
    <property type="evidence" value="ECO:0007669"/>
    <property type="project" value="UniProtKB-KW"/>
</dbReference>
<evidence type="ECO:0000256" key="3">
    <source>
        <dbReference type="ARBA" id="ARBA00023125"/>
    </source>
</evidence>
<dbReference type="AlphaFoldDB" id="A0A0N8QNF0"/>
<dbReference type="PROSITE" id="PS51898">
    <property type="entry name" value="TYR_RECOMBINASE"/>
    <property type="match status" value="1"/>
</dbReference>
<evidence type="ECO:0000313" key="6">
    <source>
        <dbReference type="EMBL" id="KPW47406.1"/>
    </source>
</evidence>
<keyword evidence="2" id="KW-0229">DNA integration</keyword>
<evidence type="ECO:0000256" key="2">
    <source>
        <dbReference type="ARBA" id="ARBA00022908"/>
    </source>
</evidence>
<dbReference type="SUPFAM" id="SSF56349">
    <property type="entry name" value="DNA breaking-rejoining enzymes"/>
    <property type="match status" value="1"/>
</dbReference>
<accession>A0A0N8QNF0</accession>
<evidence type="ECO:0000313" key="7">
    <source>
        <dbReference type="Proteomes" id="UP000050425"/>
    </source>
</evidence>
<dbReference type="InterPro" id="IPR050090">
    <property type="entry name" value="Tyrosine_recombinase_XerCD"/>
</dbReference>
<gene>
    <name evidence="6" type="ORF">ALO88_200016</name>
</gene>
<sequence>MKVVVADSRVLDLSASPLNDESRIVEGKVTVVGCGVFDEQERLLPLVSEFLTKSTQTKKLSIPSVETYGRNLGYLVSYLSQQPIFEGCSSDEILMTVTRPSIAAYIADLRKVYGIDSVTIRNRDACYRTFFTKFLCLSSNDQGARRRNNPYDGGFISPSPKRKLVNACSPGELEQLILSTSSERERVILQFIFDAGLRRSEVGRVTLADINAAVRFSQEQMISDSNSDPVRPVYCPLLVEGSKGRGDETKQRYSIVSRPTLERIKKYHSSALYKRYSLRCASPETTPAFFNANGEEFNADAISALLRRVSDRGVKYRRLVRPIAPHKLRHGHAYAILNSSDLGSDILDRMVMVQKSLGHAHFDTTNVYTHIPQDIYRALCGAESDLLTKAQTMALLWKSTTLRIDLRARK</sequence>
<dbReference type="Proteomes" id="UP000050425">
    <property type="component" value="Unassembled WGS sequence"/>
</dbReference>
<dbReference type="PANTHER" id="PTHR30349">
    <property type="entry name" value="PHAGE INTEGRASE-RELATED"/>
    <property type="match status" value="1"/>
</dbReference>
<dbReference type="GO" id="GO:0003677">
    <property type="term" value="F:DNA binding"/>
    <property type="evidence" value="ECO:0007669"/>
    <property type="project" value="UniProtKB-KW"/>
</dbReference>